<gene>
    <name evidence="1" type="ORF">LOC62_04G005322</name>
</gene>
<organism evidence="1 2">
    <name type="scientific">Vanrija pseudolonga</name>
    <dbReference type="NCBI Taxonomy" id="143232"/>
    <lineage>
        <taxon>Eukaryota</taxon>
        <taxon>Fungi</taxon>
        <taxon>Dikarya</taxon>
        <taxon>Basidiomycota</taxon>
        <taxon>Agaricomycotina</taxon>
        <taxon>Tremellomycetes</taxon>
        <taxon>Trichosporonales</taxon>
        <taxon>Trichosporonaceae</taxon>
        <taxon>Vanrija</taxon>
    </lineage>
</organism>
<proteinExistence type="predicted"/>
<dbReference type="RefSeq" id="XP_062627833.1">
    <property type="nucleotide sequence ID" value="XM_062771849.1"/>
</dbReference>
<dbReference type="EMBL" id="CP086717">
    <property type="protein sequence ID" value="WOO81801.1"/>
    <property type="molecule type" value="Genomic_DNA"/>
</dbReference>
<evidence type="ECO:0000313" key="1">
    <source>
        <dbReference type="EMBL" id="WOO81801.1"/>
    </source>
</evidence>
<dbReference type="GeneID" id="87808551"/>
<dbReference type="AlphaFoldDB" id="A0AAF0YBQ3"/>
<evidence type="ECO:0000313" key="2">
    <source>
        <dbReference type="Proteomes" id="UP000827549"/>
    </source>
</evidence>
<protein>
    <recommendedName>
        <fullName evidence="3">F-box domain-containing protein</fullName>
    </recommendedName>
</protein>
<evidence type="ECO:0008006" key="3">
    <source>
        <dbReference type="Google" id="ProtNLM"/>
    </source>
</evidence>
<sequence length="252" mass="28250">MPTLDHTAYPFIMEQVLMYASVQALFKLRLTSKSFRARVDNILATHVFLDGGIVDNEVKTAMLLPKAYRFYPGPSTWALTAPHSSVLVVDAVRKNLGNQSLADTFNTFAAVNTLRRFWPLEEGEYDAIDAYPKAHPSSNKTLVDFIPVTQASPHRFIALPTAPRQIIHLHVGRGAVNTSFHNIDRPALTDIVLILWSPAPTGEEPENVALDNGVDLRFLTAEEWWEELEEGEKELIGVWPSEYYDELSTSEG</sequence>
<dbReference type="Proteomes" id="UP000827549">
    <property type="component" value="Chromosome 4"/>
</dbReference>
<reference evidence="1" key="1">
    <citation type="submission" date="2023-10" db="EMBL/GenBank/DDBJ databases">
        <authorList>
            <person name="Noh H."/>
        </authorList>
    </citation>
    <scope>NUCLEOTIDE SEQUENCE</scope>
    <source>
        <strain evidence="1">DUCC4014</strain>
    </source>
</reference>
<accession>A0AAF0YBQ3</accession>
<name>A0AAF0YBQ3_9TREE</name>
<keyword evidence="2" id="KW-1185">Reference proteome</keyword>